<dbReference type="CDD" id="cd16524">
    <property type="entry name" value="RING-HC_NHL-1-like"/>
    <property type="match status" value="1"/>
</dbReference>
<dbReference type="PANTHER" id="PTHR24104">
    <property type="entry name" value="E3 UBIQUITIN-PROTEIN LIGASE NHLRC1-RELATED"/>
    <property type="match status" value="1"/>
</dbReference>
<evidence type="ECO:0000256" key="8">
    <source>
        <dbReference type="SAM" id="MobiDB-lite"/>
    </source>
</evidence>
<feature type="compositionally biased region" description="Basic and acidic residues" evidence="8">
    <location>
        <begin position="424"/>
        <end position="439"/>
    </location>
</feature>
<feature type="compositionally biased region" description="Basic and acidic residues" evidence="8">
    <location>
        <begin position="369"/>
        <end position="381"/>
    </location>
</feature>
<feature type="compositionally biased region" description="Polar residues" evidence="8">
    <location>
        <begin position="382"/>
        <end position="392"/>
    </location>
</feature>
<dbReference type="InterPro" id="IPR013083">
    <property type="entry name" value="Znf_RING/FYVE/PHD"/>
</dbReference>
<evidence type="ECO:0000259" key="9">
    <source>
        <dbReference type="PROSITE" id="PS50089"/>
    </source>
</evidence>
<keyword evidence="7" id="KW-0175">Coiled coil</keyword>
<protein>
    <submittedName>
        <fullName evidence="10">RING finger protein nhl-1</fullName>
    </submittedName>
</protein>
<feature type="region of interest" description="Disordered" evidence="8">
    <location>
        <begin position="416"/>
        <end position="933"/>
    </location>
</feature>
<dbReference type="Gene3D" id="3.30.40.10">
    <property type="entry name" value="Zinc/RING finger domain, C3HC4 (zinc finger)"/>
    <property type="match status" value="1"/>
</dbReference>
<dbReference type="FunFam" id="2.120.10.30:FF:000013">
    <property type="entry name" value="E3 ubiquitin-protein ligase TRIM71"/>
    <property type="match status" value="2"/>
</dbReference>
<feature type="compositionally biased region" description="Basic and acidic residues" evidence="8">
    <location>
        <begin position="393"/>
        <end position="402"/>
    </location>
</feature>
<feature type="coiled-coil region" evidence="7">
    <location>
        <begin position="201"/>
        <end position="228"/>
    </location>
</feature>
<dbReference type="SMART" id="SM00184">
    <property type="entry name" value="RING"/>
    <property type="match status" value="1"/>
</dbReference>
<sequence>MEQFEQLLTCAICLDRYRNPKLLPCQHSFCMEPCMDGLVDYVRRQVKCPECRAEHRIPYQGVQAFPTNVTLQRFLELHIEITGELPDPTSGQTMERCGVCSEKSYCSLCVHCEKKCCPECKDAHMDILRREIARINSQVRRGLHRLQDALALVEKNTLGLQTNCASVAEEVDEIYRRLSKALKDRTEHLRNEVDRYLGTELRGLIQLKENLELEIANIQSNCDLAEAHINENVPWDDTELLDTKELFLRTVEFIRNFEYEAGDYSRRVRFVMAHDPNQLVLHVAGYGELNIKPESGSGGLLGSSSSLAPPGGSPGLMRSKSDHRLASQYRQQEEERLARNRYVPEYEYDAPEYEVPRNKSRYRSRFMRHRDGDDSDGDSRSTVRFTAPQETSGLRERVLDTEDAARGPLSGIFRLTDSPRVMKKLQECERAGKRKKEEPASQPVQQPQPPKPQVQVRKVPTAMARQTSEDDEISRIKKQNKNAAATATAAAAHPETVEERQPTSTPAPVHPPSSGRELPEREPEEQPLRRPAIVRRTSETHAPPAARSASSDSSTGSESSTGSGIRSTGAPFTAEEMKQKYLSRAPPTSTTTTVPPSSTVTPTTGKESPNTTPAPRAPFQSRFLGAGNRRGRAAPPPPIQPPREEPPAKKKEEEEDEDEETSSSSEETESDTEEESETDVHPTANTATSAASVASQDRQRNESAMARTDIGPLLARSAEARRGSKEDSPSTRQPPRKERKSDRSLVSQVFVAEGEPRAIRDDDDDDGDDDTEQRRDDDDDDVDAGRLHQQEPPSPTTQSPNAYLAAKYGAGSELARSRSTHALKSREPSPERDRPGAEKDGAALSSWARYLKNKYGNRTTKDKEPPSSSSTIPSSSSSATARRLSLGLPLRHTGQTSFESSDDDQKNPSGSPTSPTAAPVIPAAAGSSTSNGRRSHYLLKRRQLFKFGMRGSEAGCFTWPRGLAVGPDNSIVVADSSNHRVQVFDGNGNFMKEFGTYGSGEGEFDCLAGVAVNRIGQYIIADRYNHRIQVLDPSGRFLRAFGSQGTADGRFNYPWGITTDALGFIYVCDKENHRVQVFQSDGTFVGKFGSCGSGRGQLEHPHYIAVSNTNRVIVSDSNNHRVQIFDVNGRVLTSFGSEGSDDGQFKFPRGVAVDDQGYIVVADSGNNRIQIFSPEGAFLKSFGCWGSGDGEFKGLEGVAVTSTGNIVVCDRENHRVQIMLCIWILGGYLD</sequence>
<feature type="compositionally biased region" description="Basic and acidic residues" evidence="8">
    <location>
        <begin position="824"/>
        <end position="841"/>
    </location>
</feature>
<dbReference type="InterPro" id="IPR050952">
    <property type="entry name" value="TRIM-NHL_E3_ligases"/>
</dbReference>
<feature type="domain" description="RING-type" evidence="9">
    <location>
        <begin position="10"/>
        <end position="52"/>
    </location>
</feature>
<evidence type="ECO:0000256" key="2">
    <source>
        <dbReference type="ARBA" id="ARBA00022737"/>
    </source>
</evidence>
<dbReference type="GO" id="GO:0043161">
    <property type="term" value="P:proteasome-mediated ubiquitin-dependent protein catabolic process"/>
    <property type="evidence" value="ECO:0007669"/>
    <property type="project" value="TreeGrafter"/>
</dbReference>
<dbReference type="PROSITE" id="PS51125">
    <property type="entry name" value="NHL"/>
    <property type="match status" value="6"/>
</dbReference>
<feature type="compositionally biased region" description="Low complexity" evidence="8">
    <location>
        <begin position="908"/>
        <end position="919"/>
    </location>
</feature>
<dbReference type="GO" id="GO:0000209">
    <property type="term" value="P:protein polyubiquitination"/>
    <property type="evidence" value="ECO:0007669"/>
    <property type="project" value="TreeGrafter"/>
</dbReference>
<dbReference type="GO" id="GO:0008270">
    <property type="term" value="F:zinc ion binding"/>
    <property type="evidence" value="ECO:0007669"/>
    <property type="project" value="UniProtKB-KW"/>
</dbReference>
<feature type="compositionally biased region" description="Low complexity" evidence="8">
    <location>
        <begin position="545"/>
        <end position="570"/>
    </location>
</feature>
<dbReference type="InterPro" id="IPR001841">
    <property type="entry name" value="Znf_RING"/>
</dbReference>
<dbReference type="InterPro" id="IPR018957">
    <property type="entry name" value="Znf_C3HC4_RING-type"/>
</dbReference>
<feature type="repeat" description="NHL" evidence="6">
    <location>
        <begin position="1085"/>
        <end position="1128"/>
    </location>
</feature>
<feature type="compositionally biased region" description="Acidic residues" evidence="8">
    <location>
        <begin position="653"/>
        <end position="677"/>
    </location>
</feature>
<dbReference type="Proteomes" id="UP000053097">
    <property type="component" value="Unassembled WGS sequence"/>
</dbReference>
<proteinExistence type="predicted"/>
<gene>
    <name evidence="10" type="ORF">X777_13241</name>
</gene>
<evidence type="ECO:0000256" key="5">
    <source>
        <dbReference type="PROSITE-ProRule" id="PRU00175"/>
    </source>
</evidence>
<dbReference type="AlphaFoldDB" id="A0A026VY16"/>
<feature type="compositionally biased region" description="Basic and acidic residues" evidence="8">
    <location>
        <begin position="517"/>
        <end position="528"/>
    </location>
</feature>
<dbReference type="InterPro" id="IPR001258">
    <property type="entry name" value="NHL_repeat"/>
</dbReference>
<feature type="compositionally biased region" description="Basic and acidic residues" evidence="8">
    <location>
        <begin position="319"/>
        <end position="342"/>
    </location>
</feature>
<name>A0A026VY16_OOCBI</name>
<dbReference type="Pfam" id="PF00097">
    <property type="entry name" value="zf-C3HC4"/>
    <property type="match status" value="1"/>
</dbReference>
<feature type="compositionally biased region" description="Basic and acidic residues" evidence="8">
    <location>
        <begin position="718"/>
        <end position="743"/>
    </location>
</feature>
<dbReference type="GO" id="GO:0061630">
    <property type="term" value="F:ubiquitin protein ligase activity"/>
    <property type="evidence" value="ECO:0007669"/>
    <property type="project" value="TreeGrafter"/>
</dbReference>
<feature type="region of interest" description="Disordered" evidence="8">
    <location>
        <begin position="368"/>
        <end position="402"/>
    </location>
</feature>
<evidence type="ECO:0000256" key="3">
    <source>
        <dbReference type="ARBA" id="ARBA00022771"/>
    </source>
</evidence>
<feature type="compositionally biased region" description="Basic and acidic residues" evidence="8">
    <location>
        <begin position="642"/>
        <end position="652"/>
    </location>
</feature>
<feature type="compositionally biased region" description="Acidic residues" evidence="8">
    <location>
        <begin position="761"/>
        <end position="782"/>
    </location>
</feature>
<dbReference type="FunFam" id="3.30.40.10:FF:000185">
    <property type="entry name" value="RING finger protein nhl-1"/>
    <property type="match status" value="1"/>
</dbReference>
<feature type="compositionally biased region" description="Low complexity" evidence="8">
    <location>
        <begin position="683"/>
        <end position="695"/>
    </location>
</feature>
<evidence type="ECO:0000313" key="11">
    <source>
        <dbReference type="Proteomes" id="UP000053097"/>
    </source>
</evidence>
<feature type="repeat" description="NHL" evidence="6">
    <location>
        <begin position="1179"/>
        <end position="1218"/>
    </location>
</feature>
<dbReference type="SUPFAM" id="SSF101898">
    <property type="entry name" value="NHL repeat"/>
    <property type="match status" value="1"/>
</dbReference>
<dbReference type="CDD" id="cd14954">
    <property type="entry name" value="NHL_TRIM71_like"/>
    <property type="match status" value="1"/>
</dbReference>
<dbReference type="Gene3D" id="2.120.10.30">
    <property type="entry name" value="TolB, C-terminal domain"/>
    <property type="match status" value="3"/>
</dbReference>
<keyword evidence="3 5" id="KW-0863">Zinc-finger</keyword>
<keyword evidence="4" id="KW-0862">Zinc</keyword>
<keyword evidence="1" id="KW-0479">Metal-binding</keyword>
<feature type="repeat" description="NHL" evidence="6">
    <location>
        <begin position="1132"/>
        <end position="1175"/>
    </location>
</feature>
<dbReference type="InterPro" id="IPR011042">
    <property type="entry name" value="6-blade_b-propeller_TolB-like"/>
</dbReference>
<dbReference type="STRING" id="2015173.A0A026VY16"/>
<evidence type="ECO:0000256" key="4">
    <source>
        <dbReference type="ARBA" id="ARBA00022833"/>
    </source>
</evidence>
<feature type="repeat" description="NHL" evidence="6">
    <location>
        <begin position="1041"/>
        <end position="1081"/>
    </location>
</feature>
<feature type="compositionally biased region" description="Low complexity" evidence="8">
    <location>
        <begin position="866"/>
        <end position="886"/>
    </location>
</feature>
<dbReference type="GO" id="GO:0005634">
    <property type="term" value="C:nucleus"/>
    <property type="evidence" value="ECO:0007669"/>
    <property type="project" value="UniProtKB-ARBA"/>
</dbReference>
<dbReference type="FunFam" id="2.120.10.30:FF:000037">
    <property type="entry name" value="Uncharacterized protein, isoform E"/>
    <property type="match status" value="1"/>
</dbReference>
<feature type="region of interest" description="Disordered" evidence="8">
    <location>
        <begin position="297"/>
        <end position="342"/>
    </location>
</feature>
<reference evidence="10 11" key="1">
    <citation type="journal article" date="2014" name="Curr. Biol.">
        <title>The genome of the clonal raider ant Cerapachys biroi.</title>
        <authorList>
            <person name="Oxley P.R."/>
            <person name="Ji L."/>
            <person name="Fetter-Pruneda I."/>
            <person name="McKenzie S.K."/>
            <person name="Li C."/>
            <person name="Hu H."/>
            <person name="Zhang G."/>
            <person name="Kronauer D.J."/>
        </authorList>
    </citation>
    <scope>NUCLEOTIDE SEQUENCE [LARGE SCALE GENOMIC DNA]</scope>
</reference>
<dbReference type="Pfam" id="PF01436">
    <property type="entry name" value="NHL"/>
    <property type="match status" value="6"/>
</dbReference>
<dbReference type="EMBL" id="KK107602">
    <property type="protein sequence ID" value="EZA48570.1"/>
    <property type="molecule type" value="Genomic_DNA"/>
</dbReference>
<evidence type="ECO:0000256" key="7">
    <source>
        <dbReference type="SAM" id="Coils"/>
    </source>
</evidence>
<keyword evidence="11" id="KW-1185">Reference proteome</keyword>
<feature type="compositionally biased region" description="Low complexity" evidence="8">
    <location>
        <begin position="586"/>
        <end position="604"/>
    </location>
</feature>
<dbReference type="PANTHER" id="PTHR24104:SF47">
    <property type="entry name" value="E3 UBIQUITIN-PROTEIN LIGASE NHLRC1"/>
    <property type="match status" value="1"/>
</dbReference>
<dbReference type="PROSITE" id="PS50089">
    <property type="entry name" value="ZF_RING_2"/>
    <property type="match status" value="1"/>
</dbReference>
<keyword evidence="2" id="KW-0677">Repeat</keyword>
<evidence type="ECO:0000313" key="10">
    <source>
        <dbReference type="EMBL" id="EZA48570.1"/>
    </source>
</evidence>
<dbReference type="OrthoDB" id="342730at2759"/>
<feature type="compositionally biased region" description="Low complexity" evidence="8">
    <location>
        <begin position="483"/>
        <end position="492"/>
    </location>
</feature>
<organism evidence="10 11">
    <name type="scientific">Ooceraea biroi</name>
    <name type="common">Clonal raider ant</name>
    <name type="synonym">Cerapachys biroi</name>
    <dbReference type="NCBI Taxonomy" id="2015173"/>
    <lineage>
        <taxon>Eukaryota</taxon>
        <taxon>Metazoa</taxon>
        <taxon>Ecdysozoa</taxon>
        <taxon>Arthropoda</taxon>
        <taxon>Hexapoda</taxon>
        <taxon>Insecta</taxon>
        <taxon>Pterygota</taxon>
        <taxon>Neoptera</taxon>
        <taxon>Endopterygota</taxon>
        <taxon>Hymenoptera</taxon>
        <taxon>Apocrita</taxon>
        <taxon>Aculeata</taxon>
        <taxon>Formicoidea</taxon>
        <taxon>Formicidae</taxon>
        <taxon>Dorylinae</taxon>
        <taxon>Ooceraea</taxon>
    </lineage>
</organism>
<dbReference type="OMA" id="EEYIHRY"/>
<dbReference type="SUPFAM" id="SSF57850">
    <property type="entry name" value="RING/U-box"/>
    <property type="match status" value="1"/>
</dbReference>
<evidence type="ECO:0000256" key="6">
    <source>
        <dbReference type="PROSITE-ProRule" id="PRU00504"/>
    </source>
</evidence>
<feature type="repeat" description="NHL" evidence="6">
    <location>
        <begin position="991"/>
        <end position="1034"/>
    </location>
</feature>
<evidence type="ECO:0000256" key="1">
    <source>
        <dbReference type="ARBA" id="ARBA00022723"/>
    </source>
</evidence>
<accession>A0A026VY16</accession>
<feature type="repeat" description="NHL" evidence="6">
    <location>
        <begin position="944"/>
        <end position="987"/>
    </location>
</feature>